<feature type="transmembrane region" description="Helical" evidence="7">
    <location>
        <begin position="183"/>
        <end position="201"/>
    </location>
</feature>
<feature type="transmembrane region" description="Helical" evidence="7">
    <location>
        <begin position="118"/>
        <end position="138"/>
    </location>
</feature>
<dbReference type="GO" id="GO:1902600">
    <property type="term" value="P:proton transmembrane transport"/>
    <property type="evidence" value="ECO:0007669"/>
    <property type="project" value="InterPro"/>
</dbReference>
<evidence type="ECO:0000256" key="2">
    <source>
        <dbReference type="ARBA" id="ARBA00005551"/>
    </source>
</evidence>
<comment type="subcellular location">
    <subcellularLocation>
        <location evidence="1">Membrane</location>
        <topology evidence="1">Multi-pass membrane protein</topology>
    </subcellularLocation>
</comment>
<feature type="domain" description="Cation/H+ exchanger transmembrane" evidence="8">
    <location>
        <begin position="18"/>
        <end position="369"/>
    </location>
</feature>
<feature type="transmembrane region" description="Helical" evidence="7">
    <location>
        <begin position="31"/>
        <end position="48"/>
    </location>
</feature>
<evidence type="ECO:0000256" key="4">
    <source>
        <dbReference type="ARBA" id="ARBA00022692"/>
    </source>
</evidence>
<dbReference type="Gene3D" id="3.40.50.720">
    <property type="entry name" value="NAD(P)-binding Rossmann-like Domain"/>
    <property type="match status" value="1"/>
</dbReference>
<proteinExistence type="inferred from homology"/>
<dbReference type="InterPro" id="IPR003148">
    <property type="entry name" value="RCK_N"/>
</dbReference>
<evidence type="ECO:0000259" key="8">
    <source>
        <dbReference type="Pfam" id="PF00999"/>
    </source>
</evidence>
<keyword evidence="11" id="KW-1185">Reference proteome</keyword>
<dbReference type="Pfam" id="PF00999">
    <property type="entry name" value="Na_H_Exchanger"/>
    <property type="match status" value="1"/>
</dbReference>
<reference evidence="10 11" key="1">
    <citation type="submission" date="2017-06" db="EMBL/GenBank/DDBJ databases">
        <authorList>
            <person name="Kim H.J."/>
            <person name="Triplett B.A."/>
        </authorList>
    </citation>
    <scope>NUCLEOTIDE SEQUENCE [LARGE SCALE GENOMIC DNA]</scope>
    <source>
        <strain evidence="10 11">DSM 8800</strain>
    </source>
</reference>
<organism evidence="10 11">
    <name type="scientific">Halorubrum vacuolatum</name>
    <name type="common">Natronobacterium vacuolatum</name>
    <dbReference type="NCBI Taxonomy" id="63740"/>
    <lineage>
        <taxon>Archaea</taxon>
        <taxon>Methanobacteriati</taxon>
        <taxon>Methanobacteriota</taxon>
        <taxon>Stenosarchaea group</taxon>
        <taxon>Halobacteria</taxon>
        <taxon>Halobacteriales</taxon>
        <taxon>Haloferacaceae</taxon>
        <taxon>Halorubrum</taxon>
    </lineage>
</organism>
<dbReference type="GO" id="GO:0015297">
    <property type="term" value="F:antiporter activity"/>
    <property type="evidence" value="ECO:0007669"/>
    <property type="project" value="InterPro"/>
</dbReference>
<feature type="transmembrane region" description="Helical" evidence="7">
    <location>
        <begin position="290"/>
        <end position="313"/>
    </location>
</feature>
<evidence type="ECO:0000313" key="10">
    <source>
        <dbReference type="EMBL" id="SNR26195.1"/>
    </source>
</evidence>
<feature type="transmembrane region" description="Helical" evidence="7">
    <location>
        <begin position="333"/>
        <end position="366"/>
    </location>
</feature>
<dbReference type="Pfam" id="PF02254">
    <property type="entry name" value="TrkA_N"/>
    <property type="match status" value="1"/>
</dbReference>
<dbReference type="GO" id="GO:0016020">
    <property type="term" value="C:membrane"/>
    <property type="evidence" value="ECO:0007669"/>
    <property type="project" value="UniProtKB-SubCell"/>
</dbReference>
<dbReference type="SUPFAM" id="SSF51735">
    <property type="entry name" value="NAD(P)-binding Rossmann-fold domains"/>
    <property type="match status" value="1"/>
</dbReference>
<evidence type="ECO:0000256" key="3">
    <source>
        <dbReference type="ARBA" id="ARBA00022448"/>
    </source>
</evidence>
<evidence type="ECO:0000256" key="7">
    <source>
        <dbReference type="SAM" id="Phobius"/>
    </source>
</evidence>
<keyword evidence="3" id="KW-0813">Transport</keyword>
<keyword evidence="5 7" id="KW-1133">Transmembrane helix</keyword>
<dbReference type="RefSeq" id="WP_089383470.1">
    <property type="nucleotide sequence ID" value="NZ_FZNQ01000001.1"/>
</dbReference>
<keyword evidence="4 7" id="KW-0812">Transmembrane</keyword>
<feature type="transmembrane region" description="Helical" evidence="7">
    <location>
        <begin position="264"/>
        <end position="283"/>
    </location>
</feature>
<dbReference type="PANTHER" id="PTHR42751:SF6">
    <property type="entry name" value="CONSERVED INTEGRAL MEMBRANE TRANSPORT PROTEIN-RELATED"/>
    <property type="match status" value="1"/>
</dbReference>
<dbReference type="GO" id="GO:0006813">
    <property type="term" value="P:potassium ion transport"/>
    <property type="evidence" value="ECO:0007669"/>
    <property type="project" value="InterPro"/>
</dbReference>
<dbReference type="OrthoDB" id="43518at2157"/>
<name>A0A238UVE6_HALVU</name>
<keyword evidence="6 7" id="KW-0472">Membrane</keyword>
<dbReference type="InterPro" id="IPR038770">
    <property type="entry name" value="Na+/solute_symporter_sf"/>
</dbReference>
<gene>
    <name evidence="10" type="ORF">SAMN06264855_101456</name>
</gene>
<feature type="transmembrane region" description="Helical" evidence="7">
    <location>
        <begin position="85"/>
        <end position="106"/>
    </location>
</feature>
<dbReference type="PANTHER" id="PTHR42751">
    <property type="entry name" value="SODIUM/HYDROGEN EXCHANGER FAMILY/TRKA DOMAIN PROTEIN"/>
    <property type="match status" value="1"/>
</dbReference>
<dbReference type="Gene3D" id="1.20.1530.20">
    <property type="match status" value="1"/>
</dbReference>
<evidence type="ECO:0000256" key="6">
    <source>
        <dbReference type="ARBA" id="ARBA00023136"/>
    </source>
</evidence>
<feature type="transmembrane region" description="Helical" evidence="7">
    <location>
        <begin position="54"/>
        <end position="73"/>
    </location>
</feature>
<dbReference type="EMBL" id="FZNQ01000001">
    <property type="protein sequence ID" value="SNR26195.1"/>
    <property type="molecule type" value="Genomic_DNA"/>
</dbReference>
<feature type="domain" description="RCK N-terminal" evidence="9">
    <location>
        <begin position="408"/>
        <end position="519"/>
    </location>
</feature>
<protein>
    <submittedName>
        <fullName evidence="10">Monovalent cation:H+ antiporter-2, CPA2 family</fullName>
    </submittedName>
</protein>
<evidence type="ECO:0000256" key="1">
    <source>
        <dbReference type="ARBA" id="ARBA00004141"/>
    </source>
</evidence>
<sequence>MTEQLIIALAVIFVAAGLLSLVANQFDLSPIPFYILAGLLIGGFEYVTQEEVLVLAQWGIAFLVFVFGIRLDFANVQTVLRDAEFAASIQLLVVGPIAFAIGYAFGDLFGFGEPVRNALYFSAAAVLSSSLVGGEVLRGEIRENLVHGRLASSIHFFDDLVALTLLLVITADAFTADAITSQLGYGVLFIAAGLFLYRHGFQILVRLADGDGELVLVGSISILIAFLAAAEYVGLSIVVGAFAAGIAIRDDGTNTLEVRNGIDSIADFFGAIFFVTIGALVSIPTVEVALVAAALVGVVLILNPLVHTLAFMYEGYDSRTAFLASSSLNQVSEFSLIIAIQALLLGTIVDAVFEAIILAAVVTMALTPAARRWKDRIFELVVSRVFRKQRTRKVDERSEVDGTIDDHVIVLGYGRQGRRIAERLEELDRPYVVIENDPMLWDELRANCRSYVLGDAMSAYSWEKAGIDRAALVVSTVDHRELSETICTLETDADLLLRSESSAEAEQLLDAGAAYVTVPNVVAGRELVEIVEALSTGEREISTLKREHLEMLDAIEHAGFASRYARY</sequence>
<accession>A0A238UVE6</accession>
<dbReference type="Proteomes" id="UP000198397">
    <property type="component" value="Unassembled WGS sequence"/>
</dbReference>
<dbReference type="AlphaFoldDB" id="A0A238UVE6"/>
<feature type="transmembrane region" description="Helical" evidence="7">
    <location>
        <begin position="6"/>
        <end position="24"/>
    </location>
</feature>
<evidence type="ECO:0000259" key="9">
    <source>
        <dbReference type="Pfam" id="PF02254"/>
    </source>
</evidence>
<dbReference type="InterPro" id="IPR006153">
    <property type="entry name" value="Cation/H_exchanger_TM"/>
</dbReference>
<comment type="similarity">
    <text evidence="2">Belongs to the monovalent cation:proton antiporter 2 (CPA2) transporter (TC 2.A.37) family.</text>
</comment>
<feature type="transmembrane region" description="Helical" evidence="7">
    <location>
        <begin position="213"/>
        <end position="244"/>
    </location>
</feature>
<evidence type="ECO:0000313" key="11">
    <source>
        <dbReference type="Proteomes" id="UP000198397"/>
    </source>
</evidence>
<dbReference type="InterPro" id="IPR036291">
    <property type="entry name" value="NAD(P)-bd_dom_sf"/>
</dbReference>
<evidence type="ECO:0000256" key="5">
    <source>
        <dbReference type="ARBA" id="ARBA00022989"/>
    </source>
</evidence>